<dbReference type="Gene3D" id="3.60.21.10">
    <property type="match status" value="1"/>
</dbReference>
<evidence type="ECO:0000256" key="1">
    <source>
        <dbReference type="ARBA" id="ARBA00022729"/>
    </source>
</evidence>
<dbReference type="PANTHER" id="PTHR22953">
    <property type="entry name" value="ACID PHOSPHATASE RELATED"/>
    <property type="match status" value="1"/>
</dbReference>
<dbReference type="SUPFAM" id="SSF49363">
    <property type="entry name" value="Purple acid phosphatase, N-terminal domain"/>
    <property type="match status" value="1"/>
</dbReference>
<dbReference type="Gene3D" id="2.60.40.380">
    <property type="entry name" value="Purple acid phosphatase-like, N-terminal"/>
    <property type="match status" value="1"/>
</dbReference>
<dbReference type="GO" id="GO:0003993">
    <property type="term" value="F:acid phosphatase activity"/>
    <property type="evidence" value="ECO:0007669"/>
    <property type="project" value="InterPro"/>
</dbReference>
<dbReference type="InterPro" id="IPR008963">
    <property type="entry name" value="Purple_acid_Pase-like_N"/>
</dbReference>
<dbReference type="InterPro" id="IPR029052">
    <property type="entry name" value="Metallo-depent_PP-like"/>
</dbReference>
<dbReference type="GO" id="GO:0046872">
    <property type="term" value="F:metal ion binding"/>
    <property type="evidence" value="ECO:0007669"/>
    <property type="project" value="InterPro"/>
</dbReference>
<sequence>MQLRLAYGGPHGMTVSWNTYSQLPHPTVCFGRSPKLLNRCVSSSASIIYTTSMINSNHVSIAELEADTLYYYLPQHSNATSPYTFKTSRQAGDQTPHTVATAIMMAPLIGSTTSRTMLASACLARPTLPASETTSACPALSLVNCREVWEPLFWKYNVDLVLSGHANYYERNAPIANFNVHPNELNNRMPHGPLPTELQVIIMD</sequence>
<evidence type="ECO:0000259" key="2">
    <source>
        <dbReference type="Pfam" id="PF16656"/>
    </source>
</evidence>
<dbReference type="VEuPathDB" id="FungiDB:AFUB_021030"/>
<dbReference type="HOGENOM" id="CLU_1342959_0_0_1"/>
<organism evidence="3 4">
    <name type="scientific">Aspergillus fumigatus (strain CBS 144.89 / FGSC A1163 / CEA10)</name>
    <name type="common">Neosartorya fumigata</name>
    <dbReference type="NCBI Taxonomy" id="451804"/>
    <lineage>
        <taxon>Eukaryota</taxon>
        <taxon>Fungi</taxon>
        <taxon>Dikarya</taxon>
        <taxon>Ascomycota</taxon>
        <taxon>Pezizomycotina</taxon>
        <taxon>Eurotiomycetes</taxon>
        <taxon>Eurotiomycetidae</taxon>
        <taxon>Eurotiales</taxon>
        <taxon>Aspergillaceae</taxon>
        <taxon>Aspergillus</taxon>
        <taxon>Aspergillus subgen. Fumigati</taxon>
    </lineage>
</organism>
<evidence type="ECO:0000313" key="3">
    <source>
        <dbReference type="EMBL" id="EDP54053.1"/>
    </source>
</evidence>
<keyword evidence="4" id="KW-1185">Reference proteome</keyword>
<feature type="domain" description="Purple acid phosphatase N-terminal" evidence="2">
    <location>
        <begin position="2"/>
        <end position="87"/>
    </location>
</feature>
<dbReference type="AlphaFoldDB" id="B0XUR8"/>
<gene>
    <name evidence="3" type="ORF">AFUB_021030</name>
</gene>
<dbReference type="InterPro" id="IPR039331">
    <property type="entry name" value="PAPs-like"/>
</dbReference>
<keyword evidence="1" id="KW-0732">Signal</keyword>
<proteinExistence type="predicted"/>
<dbReference type="PANTHER" id="PTHR22953:SF145">
    <property type="entry name" value="PURPLE ACID PHOSPHATASE"/>
    <property type="match status" value="1"/>
</dbReference>
<dbReference type="PhylomeDB" id="B0XUR8"/>
<dbReference type="SUPFAM" id="SSF56300">
    <property type="entry name" value="Metallo-dependent phosphatases"/>
    <property type="match status" value="1"/>
</dbReference>
<dbReference type="InterPro" id="IPR015914">
    <property type="entry name" value="PAPs_N"/>
</dbReference>
<protein>
    <submittedName>
        <fullName evidence="3">Acid phosphatase</fullName>
    </submittedName>
</protein>
<dbReference type="Proteomes" id="UP000001699">
    <property type="component" value="Unassembled WGS sequence"/>
</dbReference>
<dbReference type="Pfam" id="PF16656">
    <property type="entry name" value="Pur_ac_phosph_N"/>
    <property type="match status" value="1"/>
</dbReference>
<name>B0XUR8_ASPFC</name>
<reference evidence="3 4" key="1">
    <citation type="journal article" date="2008" name="PLoS Genet.">
        <title>Genomic islands in the pathogenic filamentous fungus Aspergillus fumigatus.</title>
        <authorList>
            <person name="Fedorova N.D."/>
            <person name="Khaldi N."/>
            <person name="Joardar V.S."/>
            <person name="Maiti R."/>
            <person name="Amedeo P."/>
            <person name="Anderson M.J."/>
            <person name="Crabtree J."/>
            <person name="Silva J.C."/>
            <person name="Badger J.H."/>
            <person name="Albarraq A."/>
            <person name="Angiuoli S."/>
            <person name="Bussey H."/>
            <person name="Bowyer P."/>
            <person name="Cotty P.J."/>
            <person name="Dyer P.S."/>
            <person name="Egan A."/>
            <person name="Galens K."/>
            <person name="Fraser-Liggett C.M."/>
            <person name="Haas B.J."/>
            <person name="Inman J.M."/>
            <person name="Kent R."/>
            <person name="Lemieux S."/>
            <person name="Malavazi I."/>
            <person name="Orvis J."/>
            <person name="Roemer T."/>
            <person name="Ronning C.M."/>
            <person name="Sundaram J.P."/>
            <person name="Sutton G."/>
            <person name="Turner G."/>
            <person name="Venter J.C."/>
            <person name="White O.R."/>
            <person name="Whitty B.R."/>
            <person name="Youngman P."/>
            <person name="Wolfe K.H."/>
            <person name="Goldman G.H."/>
            <person name="Wortman J.R."/>
            <person name="Jiang B."/>
            <person name="Denning D.W."/>
            <person name="Nierman W.C."/>
        </authorList>
    </citation>
    <scope>NUCLEOTIDE SEQUENCE [LARGE SCALE GENOMIC DNA]</scope>
    <source>
        <strain evidence="4">CBS 144.89 / FGSC A1163 / CEA10</strain>
    </source>
</reference>
<dbReference type="EMBL" id="DS499595">
    <property type="protein sequence ID" value="EDP54053.1"/>
    <property type="molecule type" value="Genomic_DNA"/>
</dbReference>
<accession>B0XUR8</accession>
<evidence type="ECO:0000313" key="4">
    <source>
        <dbReference type="Proteomes" id="UP000001699"/>
    </source>
</evidence>